<dbReference type="Gene3D" id="2.40.50.140">
    <property type="entry name" value="Nucleic acid-binding proteins"/>
    <property type="match status" value="1"/>
</dbReference>
<dbReference type="GO" id="GO:0003697">
    <property type="term" value="F:single-stranded DNA binding"/>
    <property type="evidence" value="ECO:0007669"/>
    <property type="project" value="InterPro"/>
</dbReference>
<accession>A0A6J6B7Z0</accession>
<reference evidence="3" key="1">
    <citation type="submission" date="2020-05" db="EMBL/GenBank/DDBJ databases">
        <authorList>
            <person name="Chiriac C."/>
            <person name="Salcher M."/>
            <person name="Ghai R."/>
            <person name="Kavagutti S V."/>
        </authorList>
    </citation>
    <scope>NUCLEOTIDE SEQUENCE</scope>
</reference>
<dbReference type="InterPro" id="IPR000424">
    <property type="entry name" value="Primosome_PriB/ssb"/>
</dbReference>
<evidence type="ECO:0000256" key="1">
    <source>
        <dbReference type="ARBA" id="ARBA00023125"/>
    </source>
</evidence>
<sequence length="144" mass="16216">MTELVTISGLVATTPRHLITQDGLPITSFRLASSQRRFDREQNKWIDGETNWFTITGFRQLAINLSTSVQKGERIIVTGRLKIRDWDNGERAGTSVEVEAEHVGHDLFWGTSVFTRTVLVADSQPEGDDDFEPELELAGQKTKK</sequence>
<protein>
    <submittedName>
        <fullName evidence="3">Unannotated protein</fullName>
    </submittedName>
</protein>
<dbReference type="EMBL" id="CAEZUW010000008">
    <property type="protein sequence ID" value="CAB4605723.1"/>
    <property type="molecule type" value="Genomic_DNA"/>
</dbReference>
<dbReference type="AlphaFoldDB" id="A0A6J6B7Z0"/>
<feature type="compositionally biased region" description="Acidic residues" evidence="2">
    <location>
        <begin position="125"/>
        <end position="135"/>
    </location>
</feature>
<evidence type="ECO:0000313" key="4">
    <source>
        <dbReference type="EMBL" id="CAB4605723.1"/>
    </source>
</evidence>
<name>A0A6J6B7Z0_9ZZZZ</name>
<gene>
    <name evidence="3" type="ORF">UFOPK1410_00379</name>
    <name evidence="4" type="ORF">UFOPK1855_00104</name>
</gene>
<organism evidence="3">
    <name type="scientific">freshwater metagenome</name>
    <dbReference type="NCBI Taxonomy" id="449393"/>
    <lineage>
        <taxon>unclassified sequences</taxon>
        <taxon>metagenomes</taxon>
        <taxon>ecological metagenomes</taxon>
    </lineage>
</organism>
<dbReference type="EMBL" id="CAEZSH010000028">
    <property type="protein sequence ID" value="CAB4534834.1"/>
    <property type="molecule type" value="Genomic_DNA"/>
</dbReference>
<evidence type="ECO:0000313" key="3">
    <source>
        <dbReference type="EMBL" id="CAB4534834.1"/>
    </source>
</evidence>
<dbReference type="SUPFAM" id="SSF50249">
    <property type="entry name" value="Nucleic acid-binding proteins"/>
    <property type="match status" value="1"/>
</dbReference>
<dbReference type="CDD" id="cd04496">
    <property type="entry name" value="SSB_OBF"/>
    <property type="match status" value="1"/>
</dbReference>
<feature type="region of interest" description="Disordered" evidence="2">
    <location>
        <begin position="123"/>
        <end position="144"/>
    </location>
</feature>
<dbReference type="GO" id="GO:0006260">
    <property type="term" value="P:DNA replication"/>
    <property type="evidence" value="ECO:0007669"/>
    <property type="project" value="InterPro"/>
</dbReference>
<keyword evidence="1" id="KW-0238">DNA-binding</keyword>
<evidence type="ECO:0000256" key="2">
    <source>
        <dbReference type="SAM" id="MobiDB-lite"/>
    </source>
</evidence>
<dbReference type="InterPro" id="IPR012340">
    <property type="entry name" value="NA-bd_OB-fold"/>
</dbReference>
<dbReference type="PROSITE" id="PS50935">
    <property type="entry name" value="SSB"/>
    <property type="match status" value="1"/>
</dbReference>
<dbReference type="PIRSF" id="PIRSF002070">
    <property type="entry name" value="SSB"/>
    <property type="match status" value="1"/>
</dbReference>
<proteinExistence type="predicted"/>
<dbReference type="Pfam" id="PF00436">
    <property type="entry name" value="SSB"/>
    <property type="match status" value="1"/>
</dbReference>
<dbReference type="InterPro" id="IPR011344">
    <property type="entry name" value="ssDNA-bd"/>
</dbReference>